<dbReference type="HOGENOM" id="CLU_061141_2_0_5"/>
<evidence type="ECO:0000256" key="3">
    <source>
        <dbReference type="ARBA" id="ARBA00022519"/>
    </source>
</evidence>
<dbReference type="InterPro" id="IPR013685">
    <property type="entry name" value="POTRA_FtsQ_type"/>
</dbReference>
<proteinExistence type="inferred from homology"/>
<evidence type="ECO:0000256" key="6">
    <source>
        <dbReference type="ARBA" id="ARBA00022989"/>
    </source>
</evidence>
<keyword evidence="4 9" id="KW-0132">Cell division</keyword>
<dbReference type="STRING" id="856793.MICA_1896"/>
<evidence type="ECO:0000256" key="9">
    <source>
        <dbReference type="HAMAP-Rule" id="MF_00911"/>
    </source>
</evidence>
<keyword evidence="8 9" id="KW-0131">Cell cycle</keyword>
<dbReference type="GO" id="GO:0005886">
    <property type="term" value="C:plasma membrane"/>
    <property type="evidence" value="ECO:0007669"/>
    <property type="project" value="UniProtKB-SubCell"/>
</dbReference>
<keyword evidence="3 9" id="KW-0997">Cell inner membrane</keyword>
<dbReference type="Proteomes" id="UP000009286">
    <property type="component" value="Chromosome"/>
</dbReference>
<dbReference type="GO" id="GO:0090529">
    <property type="term" value="P:cell septum assembly"/>
    <property type="evidence" value="ECO:0007669"/>
    <property type="project" value="InterPro"/>
</dbReference>
<dbReference type="InterPro" id="IPR045335">
    <property type="entry name" value="FtsQ_C_sf"/>
</dbReference>
<dbReference type="InterPro" id="IPR026579">
    <property type="entry name" value="FtsQ"/>
</dbReference>
<evidence type="ECO:0000256" key="1">
    <source>
        <dbReference type="ARBA" id="ARBA00004370"/>
    </source>
</evidence>
<dbReference type="KEGG" id="mai:MICA_1896"/>
<evidence type="ECO:0000256" key="7">
    <source>
        <dbReference type="ARBA" id="ARBA00023136"/>
    </source>
</evidence>
<keyword evidence="5 9" id="KW-0812">Transmembrane</keyword>
<keyword evidence="6 9" id="KW-1133">Transmembrane helix</keyword>
<feature type="domain" description="POTRA" evidence="10">
    <location>
        <begin position="25"/>
        <end position="93"/>
    </location>
</feature>
<reference evidence="11 12" key="1">
    <citation type="journal article" date="2011" name="BMC Genomics">
        <title>Genomic insights into an obligate epibiotic bacterial predator: Micavibrio aeruginosavorus ARL-13.</title>
        <authorList>
            <person name="Wang Z."/>
            <person name="Kadouri D."/>
            <person name="Wu M."/>
        </authorList>
    </citation>
    <scope>NUCLEOTIDE SEQUENCE [LARGE SCALE GENOMIC DNA]</scope>
    <source>
        <strain evidence="11 12">ARL-13</strain>
    </source>
</reference>
<protein>
    <recommendedName>
        <fullName evidence="9">Cell division protein FtsQ</fullName>
    </recommendedName>
</protein>
<evidence type="ECO:0000256" key="5">
    <source>
        <dbReference type="ARBA" id="ARBA00022692"/>
    </source>
</evidence>
<evidence type="ECO:0000313" key="11">
    <source>
        <dbReference type="EMBL" id="AEP10205.1"/>
    </source>
</evidence>
<name>G2KMB1_MICAA</name>
<dbReference type="Gene3D" id="3.10.20.310">
    <property type="entry name" value="membrane protein fhac"/>
    <property type="match status" value="1"/>
</dbReference>
<comment type="function">
    <text evidence="9">Essential cell division protein.</text>
</comment>
<dbReference type="Pfam" id="PF03799">
    <property type="entry name" value="FtsQ_DivIB_C"/>
    <property type="match status" value="1"/>
</dbReference>
<dbReference type="HAMAP" id="MF_00911">
    <property type="entry name" value="FtsQ_subfam"/>
    <property type="match status" value="1"/>
</dbReference>
<keyword evidence="2 9" id="KW-1003">Cell membrane</keyword>
<evidence type="ECO:0000256" key="2">
    <source>
        <dbReference type="ARBA" id="ARBA00022475"/>
    </source>
</evidence>
<gene>
    <name evidence="9" type="primary">ftsQ</name>
    <name evidence="11" type="ordered locus">MICA_1896</name>
</gene>
<dbReference type="GO" id="GO:0032153">
    <property type="term" value="C:cell division site"/>
    <property type="evidence" value="ECO:0007669"/>
    <property type="project" value="UniProtKB-UniRule"/>
</dbReference>
<dbReference type="InterPro" id="IPR034746">
    <property type="entry name" value="POTRA"/>
</dbReference>
<accession>G2KMB1</accession>
<evidence type="ECO:0000256" key="4">
    <source>
        <dbReference type="ARBA" id="ARBA00022618"/>
    </source>
</evidence>
<keyword evidence="12" id="KW-1185">Reference proteome</keyword>
<evidence type="ECO:0000256" key="8">
    <source>
        <dbReference type="ARBA" id="ARBA00023306"/>
    </source>
</evidence>
<dbReference type="EMBL" id="CP002382">
    <property type="protein sequence ID" value="AEP10205.1"/>
    <property type="molecule type" value="Genomic_DNA"/>
</dbReference>
<sequence length="239" mass="26193">MSGTVTRTIDNAEQAFQSSAAEAGYAVQNVLVEGRVNADPDVLLGLINVRRGDPIMAFDPAAVKTQLERVSWVESAHVERRLPDTIYVRLTERAPLALWQHQGKIRLVDGKGAVLAETNLAKFRDLPLIVGEDAPFHAAPLISLLGGEPDIRDQVEAITWVGERRWDLKMKNGVVVRLPEGDVALALSRLAKADAEDGLLKKDITIVDLREGNRITVRTAPGRVQEYKASFSLSGENDI</sequence>
<dbReference type="Gene3D" id="3.40.50.11690">
    <property type="entry name" value="Cell division protein FtsQ/DivIB"/>
    <property type="match status" value="1"/>
</dbReference>
<dbReference type="PANTHER" id="PTHR35851">
    <property type="entry name" value="CELL DIVISION PROTEIN FTSQ"/>
    <property type="match status" value="1"/>
</dbReference>
<dbReference type="AlphaFoldDB" id="G2KMB1"/>
<keyword evidence="7 9" id="KW-0472">Membrane</keyword>
<comment type="subcellular location">
    <subcellularLocation>
        <location evidence="9">Cell inner membrane</location>
        <topology evidence="9">Single-pass type II membrane protein</topology>
    </subcellularLocation>
    <subcellularLocation>
        <location evidence="1">Membrane</location>
    </subcellularLocation>
    <text evidence="9">Localizes to the division septum.</text>
</comment>
<dbReference type="GO" id="GO:0043093">
    <property type="term" value="P:FtsZ-dependent cytokinesis"/>
    <property type="evidence" value="ECO:0007669"/>
    <property type="project" value="UniProtKB-UniRule"/>
</dbReference>
<dbReference type="eggNOG" id="COG1589">
    <property type="taxonomic scope" value="Bacteria"/>
</dbReference>
<dbReference type="PROSITE" id="PS51779">
    <property type="entry name" value="POTRA"/>
    <property type="match status" value="1"/>
</dbReference>
<dbReference type="InterPro" id="IPR005548">
    <property type="entry name" value="Cell_div_FtsQ/DivIB_C"/>
</dbReference>
<comment type="similarity">
    <text evidence="9">Belongs to the FtsQ/DivIB family. FtsQ subfamily.</text>
</comment>
<organism evidence="11 12">
    <name type="scientific">Micavibrio aeruginosavorus (strain ARL-13)</name>
    <dbReference type="NCBI Taxonomy" id="856793"/>
    <lineage>
        <taxon>Bacteria</taxon>
        <taxon>Pseudomonadati</taxon>
        <taxon>Bdellovibrionota</taxon>
        <taxon>Bdellovibrionia</taxon>
        <taxon>Bdellovibrionales</taxon>
        <taxon>Pseudobdellovibrionaceae</taxon>
        <taxon>Micavibrio</taxon>
    </lineage>
</organism>
<evidence type="ECO:0000313" key="12">
    <source>
        <dbReference type="Proteomes" id="UP000009286"/>
    </source>
</evidence>
<dbReference type="PANTHER" id="PTHR35851:SF1">
    <property type="entry name" value="CELL DIVISION PROTEIN FTSQ"/>
    <property type="match status" value="1"/>
</dbReference>
<evidence type="ECO:0000259" key="10">
    <source>
        <dbReference type="PROSITE" id="PS51779"/>
    </source>
</evidence>
<dbReference type="OrthoDB" id="9783091at2"/>
<dbReference type="Pfam" id="PF08478">
    <property type="entry name" value="POTRA_1"/>
    <property type="match status" value="1"/>
</dbReference>